<gene>
    <name evidence="1" type="ORF">OS493_005319</name>
</gene>
<feature type="non-terminal residue" evidence="1">
    <location>
        <position position="80"/>
    </location>
</feature>
<dbReference type="EMBL" id="MU827303">
    <property type="protein sequence ID" value="KAJ7365224.1"/>
    <property type="molecule type" value="Genomic_DNA"/>
</dbReference>
<sequence>MSLHREFARTVGRNYVMAILWQRETGRCRRQKSEKETELLSAFAESYLNAANIGSNTDDKYCLCMADKLSLKALRGIYLQ</sequence>
<dbReference type="Proteomes" id="UP001163046">
    <property type="component" value="Unassembled WGS sequence"/>
</dbReference>
<reference evidence="1" key="1">
    <citation type="submission" date="2023-01" db="EMBL/GenBank/DDBJ databases">
        <title>Genome assembly of the deep-sea coral Lophelia pertusa.</title>
        <authorList>
            <person name="Herrera S."/>
            <person name="Cordes E."/>
        </authorList>
    </citation>
    <scope>NUCLEOTIDE SEQUENCE</scope>
    <source>
        <strain evidence="1">USNM1676648</strain>
        <tissue evidence="1">Polyp</tissue>
    </source>
</reference>
<evidence type="ECO:0000313" key="1">
    <source>
        <dbReference type="EMBL" id="KAJ7365224.1"/>
    </source>
</evidence>
<proteinExistence type="predicted"/>
<evidence type="ECO:0000313" key="2">
    <source>
        <dbReference type="Proteomes" id="UP001163046"/>
    </source>
</evidence>
<protein>
    <submittedName>
        <fullName evidence="1">Uncharacterized protein</fullName>
    </submittedName>
</protein>
<organism evidence="1 2">
    <name type="scientific">Desmophyllum pertusum</name>
    <dbReference type="NCBI Taxonomy" id="174260"/>
    <lineage>
        <taxon>Eukaryota</taxon>
        <taxon>Metazoa</taxon>
        <taxon>Cnidaria</taxon>
        <taxon>Anthozoa</taxon>
        <taxon>Hexacorallia</taxon>
        <taxon>Scleractinia</taxon>
        <taxon>Caryophylliina</taxon>
        <taxon>Caryophylliidae</taxon>
        <taxon>Desmophyllum</taxon>
    </lineage>
</organism>
<keyword evidence="2" id="KW-1185">Reference proteome</keyword>
<dbReference type="AlphaFoldDB" id="A0A9W9YTE9"/>
<accession>A0A9W9YTE9</accession>
<comment type="caution">
    <text evidence="1">The sequence shown here is derived from an EMBL/GenBank/DDBJ whole genome shotgun (WGS) entry which is preliminary data.</text>
</comment>
<name>A0A9W9YTE9_9CNID</name>